<dbReference type="EMBL" id="BMIT01000005">
    <property type="protein sequence ID" value="GGE92811.1"/>
    <property type="molecule type" value="Genomic_DNA"/>
</dbReference>
<proteinExistence type="inferred from homology"/>
<dbReference type="Gene3D" id="1.20.1600.10">
    <property type="entry name" value="Outer membrane efflux proteins (OEP)"/>
    <property type="match status" value="1"/>
</dbReference>
<comment type="caution">
    <text evidence="4">The sequence shown here is derived from an EMBL/GenBank/DDBJ whole genome shotgun (WGS) entry which is preliminary data.</text>
</comment>
<reference evidence="4 5" key="2">
    <citation type="submission" date="2018-09" db="EMBL/GenBank/DDBJ databases">
        <title>Identification of marine bacteria producing industrial enzymes.</title>
        <authorList>
            <person name="Cheng T.H."/>
            <person name="Saidin J."/>
            <person name="Muhd D.D."/>
            <person name="Isa M.N.M."/>
            <person name="Bakar M.F.A."/>
            <person name="Ismail N."/>
        </authorList>
    </citation>
    <scope>NUCLEOTIDE SEQUENCE [LARGE SCALE GENOMIC DNA]</scope>
    <source>
        <strain evidence="4 5">MNAD 1.6</strain>
    </source>
</reference>
<name>A0A3A3EEK9_9GAMM</name>
<feature type="signal peptide" evidence="2">
    <location>
        <begin position="1"/>
        <end position="33"/>
    </location>
</feature>
<evidence type="ECO:0000256" key="2">
    <source>
        <dbReference type="SAM" id="SignalP"/>
    </source>
</evidence>
<dbReference type="GeneID" id="29846209"/>
<dbReference type="PANTHER" id="PTHR30203">
    <property type="entry name" value="OUTER MEMBRANE CATION EFFLUX PROTEIN"/>
    <property type="match status" value="1"/>
</dbReference>
<comment type="similarity">
    <text evidence="1">Belongs to the outer membrane factor (OMF) (TC 1.B.17) family.</text>
</comment>
<sequence>MNMSYFKAPVLAWKKVKRLLLLSFLVTTNNVFANDLTVDSVSLSEAIQRTLANNPQLTAFKYKQKRLDGELATAGLKPEYNVSAELENFAGTGDVSGFSDAELTLSISSVVELGDKVNSRKLYVNAQQQAIAVEKRIQTLDILGEVAARYIDVLTLQQIMLVNENAEKLARETYQTVSKKVRVGSAPSSEQKRADAALATARLKTLTISKQLEASVRKLAIMWGEQSPQFSRVSGDLFALPKTISLEYIMAQLSQSPHILAYAEQSRIQQAQLQSINAQSHANITWSAGVKRLEGSNETALVAGISVPLFTSDRNRGSYQSQKAKLDEVEQQRKASERAIYSQLATFYAAQEEARLTVETLQTSIIPPQESALSLVQKAYSDGRFSYLELVSVQKELIEMQYALIFAASEVHKQSASIESLSGIPLISSGNTESQLSSFIEN</sequence>
<dbReference type="RefSeq" id="WP_029216105.1">
    <property type="nucleotide sequence ID" value="NZ_BMIT01000005.1"/>
</dbReference>
<reference evidence="6" key="3">
    <citation type="journal article" date="2019" name="Int. J. Syst. Evol. Microbiol.">
        <title>The Global Catalogue of Microorganisms (GCM) 10K type strain sequencing project: providing services to taxonomists for standard genome sequencing and annotation.</title>
        <authorList>
            <consortium name="The Broad Institute Genomics Platform"/>
            <consortium name="The Broad Institute Genome Sequencing Center for Infectious Disease"/>
            <person name="Wu L."/>
            <person name="Ma J."/>
        </authorList>
    </citation>
    <scope>NUCLEOTIDE SEQUENCE [LARGE SCALE GENOMIC DNA]</scope>
    <source>
        <strain evidence="6">CGMCC 1.15394</strain>
    </source>
</reference>
<dbReference type="PANTHER" id="PTHR30203:SF24">
    <property type="entry name" value="BLR4935 PROTEIN"/>
    <property type="match status" value="1"/>
</dbReference>
<evidence type="ECO:0000256" key="1">
    <source>
        <dbReference type="ARBA" id="ARBA00007613"/>
    </source>
</evidence>
<reference evidence="3" key="4">
    <citation type="submission" date="2020-09" db="EMBL/GenBank/DDBJ databases">
        <authorList>
            <person name="Sun Q."/>
            <person name="Zhou Y."/>
        </authorList>
    </citation>
    <scope>NUCLEOTIDE SEQUENCE</scope>
    <source>
        <strain evidence="3">CGMCC 1.15394</strain>
    </source>
</reference>
<dbReference type="Proteomes" id="UP000638462">
    <property type="component" value="Unassembled WGS sequence"/>
</dbReference>
<dbReference type="InterPro" id="IPR010131">
    <property type="entry name" value="MdtP/NodT-like"/>
</dbReference>
<protein>
    <submittedName>
        <fullName evidence="4">TolC family protein</fullName>
    </submittedName>
</protein>
<evidence type="ECO:0000313" key="4">
    <source>
        <dbReference type="EMBL" id="RJF33135.1"/>
    </source>
</evidence>
<evidence type="ECO:0000313" key="3">
    <source>
        <dbReference type="EMBL" id="GGE92811.1"/>
    </source>
</evidence>
<keyword evidence="2" id="KW-0732">Signal</keyword>
<evidence type="ECO:0000313" key="5">
    <source>
        <dbReference type="Proteomes" id="UP000265938"/>
    </source>
</evidence>
<dbReference type="AlphaFoldDB" id="A0A3A3EEK9"/>
<dbReference type="Proteomes" id="UP000265938">
    <property type="component" value="Unassembled WGS sequence"/>
</dbReference>
<accession>A0A3A3EEK9</accession>
<dbReference type="EMBL" id="QYSE01000006">
    <property type="protein sequence ID" value="RJF33135.1"/>
    <property type="molecule type" value="Genomic_DNA"/>
</dbReference>
<reference evidence="3" key="1">
    <citation type="journal article" date="2014" name="Int. J. Syst. Evol. Microbiol.">
        <title>Complete genome of a new Firmicutes species belonging to the dominant human colonic microbiota ('Ruminococcus bicirculans') reveals two chromosomes and a selective capacity to utilize plant glucans.</title>
        <authorList>
            <consortium name="NISC Comparative Sequencing Program"/>
            <person name="Wegmann U."/>
            <person name="Louis P."/>
            <person name="Goesmann A."/>
            <person name="Henrissat B."/>
            <person name="Duncan S.H."/>
            <person name="Flint H.J."/>
        </authorList>
    </citation>
    <scope>NUCLEOTIDE SEQUENCE</scope>
    <source>
        <strain evidence="3">CGMCC 1.15394</strain>
    </source>
</reference>
<dbReference type="GO" id="GO:0015562">
    <property type="term" value="F:efflux transmembrane transporter activity"/>
    <property type="evidence" value="ECO:0007669"/>
    <property type="project" value="InterPro"/>
</dbReference>
<feature type="chain" id="PRO_5017254956" evidence="2">
    <location>
        <begin position="34"/>
        <end position="442"/>
    </location>
</feature>
<dbReference type="Pfam" id="PF02321">
    <property type="entry name" value="OEP"/>
    <property type="match status" value="2"/>
</dbReference>
<gene>
    <name evidence="4" type="ORF">D4741_18660</name>
    <name evidence="3" type="ORF">GCM10008027_17060</name>
</gene>
<keyword evidence="6" id="KW-1185">Reference proteome</keyword>
<dbReference type="InterPro" id="IPR003423">
    <property type="entry name" value="OMP_efflux"/>
</dbReference>
<dbReference type="SUPFAM" id="SSF56954">
    <property type="entry name" value="Outer membrane efflux proteins (OEP)"/>
    <property type="match status" value="1"/>
</dbReference>
<evidence type="ECO:0000313" key="6">
    <source>
        <dbReference type="Proteomes" id="UP000638462"/>
    </source>
</evidence>
<organism evidence="4 5">
    <name type="scientific">Pseudoalteromonas gelatinilytica</name>
    <dbReference type="NCBI Taxonomy" id="1703256"/>
    <lineage>
        <taxon>Bacteria</taxon>
        <taxon>Pseudomonadati</taxon>
        <taxon>Pseudomonadota</taxon>
        <taxon>Gammaproteobacteria</taxon>
        <taxon>Alteromonadales</taxon>
        <taxon>Pseudoalteromonadaceae</taxon>
        <taxon>Pseudoalteromonas</taxon>
    </lineage>
</organism>